<dbReference type="FunCoup" id="E4X0Z7">
    <property type="interactions" value="750"/>
</dbReference>
<dbReference type="InterPro" id="IPR042489">
    <property type="entry name" value="CapZ_alpha_1"/>
</dbReference>
<evidence type="ECO:0000313" key="6">
    <source>
        <dbReference type="Proteomes" id="UP000001307"/>
    </source>
</evidence>
<dbReference type="InParanoid" id="E4X0Z7"/>
<dbReference type="GO" id="GO:0030036">
    <property type="term" value="P:actin cytoskeleton organization"/>
    <property type="evidence" value="ECO:0007669"/>
    <property type="project" value="TreeGrafter"/>
</dbReference>
<dbReference type="EMBL" id="FN653020">
    <property type="protein sequence ID" value="CBY23032.1"/>
    <property type="molecule type" value="Genomic_DNA"/>
</dbReference>
<dbReference type="OrthoDB" id="340550at2759"/>
<sequence>MADSYDEEPISDATKIEMAADFLKFAPPGEFNEVYNDVATILHNENQMKEACRIAVPQWNVEQFLPVDLGNGDSCLLTPAAALPDGRYYDPKSKQSFDYHHMQRAASDIQPSPVDEKSEALRSEVEAAVEAYVNAHYPNGSTSVYGQSEGSKVTIIICIEDHEFQSRNHWGGRWRSCWTIEVNDGQATVSGLLRIQVHYYENGNVQLLCKKEYEHEMSYDKNKFVPDLLKFIKTSEGDYQSAISDNYVKMSDTTFKALRRQLPMTKTKIDWHKLLGYRIGKEATQAANH</sequence>
<dbReference type="GO" id="GO:0008290">
    <property type="term" value="C:F-actin capping protein complex"/>
    <property type="evidence" value="ECO:0007669"/>
    <property type="project" value="UniProtKB-UniRule"/>
</dbReference>
<dbReference type="GO" id="GO:0030863">
    <property type="term" value="C:cortical cytoskeleton"/>
    <property type="evidence" value="ECO:0007669"/>
    <property type="project" value="TreeGrafter"/>
</dbReference>
<dbReference type="Proteomes" id="UP000001307">
    <property type="component" value="Unassembled WGS sequence"/>
</dbReference>
<dbReference type="PANTHER" id="PTHR10653:SF0">
    <property type="entry name" value="F-ACTIN-CAPPING PROTEIN SUBUNIT ALPHA"/>
    <property type="match status" value="1"/>
</dbReference>
<accession>E4X0Z7</accession>
<gene>
    <name evidence="5" type="ORF">GSOID_T00014959001</name>
</gene>
<evidence type="ECO:0000256" key="1">
    <source>
        <dbReference type="ARBA" id="ARBA00010479"/>
    </source>
</evidence>
<dbReference type="GO" id="GO:0051016">
    <property type="term" value="P:barbed-end actin filament capping"/>
    <property type="evidence" value="ECO:0007669"/>
    <property type="project" value="UniProtKB-UniRule"/>
</dbReference>
<evidence type="ECO:0000256" key="2">
    <source>
        <dbReference type="ARBA" id="ARBA00022467"/>
    </source>
</evidence>
<dbReference type="InterPro" id="IPR042276">
    <property type="entry name" value="CapZ_alpha/beta_2"/>
</dbReference>
<evidence type="ECO:0000256" key="3">
    <source>
        <dbReference type="ARBA" id="ARBA00023203"/>
    </source>
</evidence>
<dbReference type="GO" id="GO:0051015">
    <property type="term" value="F:actin filament binding"/>
    <property type="evidence" value="ECO:0007669"/>
    <property type="project" value="TreeGrafter"/>
</dbReference>
<dbReference type="Gene3D" id="3.90.1150.210">
    <property type="entry name" value="F-actin capping protein, beta subunit"/>
    <property type="match status" value="1"/>
</dbReference>
<protein>
    <recommendedName>
        <fullName evidence="4">F-actin-capping protein subunit alpha</fullName>
    </recommendedName>
</protein>
<name>E4X0Z7_OIKDI</name>
<organism evidence="5">
    <name type="scientific">Oikopleura dioica</name>
    <name type="common">Tunicate</name>
    <dbReference type="NCBI Taxonomy" id="34765"/>
    <lineage>
        <taxon>Eukaryota</taxon>
        <taxon>Metazoa</taxon>
        <taxon>Chordata</taxon>
        <taxon>Tunicata</taxon>
        <taxon>Appendicularia</taxon>
        <taxon>Copelata</taxon>
        <taxon>Oikopleuridae</taxon>
        <taxon>Oikopleura</taxon>
    </lineage>
</organism>
<dbReference type="PANTHER" id="PTHR10653">
    <property type="entry name" value="F-ACTIN-CAPPING PROTEIN SUBUNIT ALPHA"/>
    <property type="match status" value="1"/>
</dbReference>
<dbReference type="InterPro" id="IPR037282">
    <property type="entry name" value="CapZ_alpha/beta"/>
</dbReference>
<keyword evidence="6" id="KW-1185">Reference proteome</keyword>
<keyword evidence="3 4" id="KW-0009">Actin-binding</keyword>
<dbReference type="Pfam" id="PF01267">
    <property type="entry name" value="F-actin_cap_A"/>
    <property type="match status" value="1"/>
</dbReference>
<comment type="subunit">
    <text evidence="4">Heterodimer of an alpha and a beta subunit.</text>
</comment>
<dbReference type="PRINTS" id="PR00191">
    <property type="entry name" value="FACTINCAPA"/>
</dbReference>
<dbReference type="InterPro" id="IPR002189">
    <property type="entry name" value="CapZ_alpha"/>
</dbReference>
<dbReference type="AlphaFoldDB" id="E4X0Z7"/>
<dbReference type="SUPFAM" id="SSF90096">
    <property type="entry name" value="Subunits of heterodimeric actin filament capping protein Capz"/>
    <property type="match status" value="1"/>
</dbReference>
<evidence type="ECO:0000256" key="4">
    <source>
        <dbReference type="RuleBase" id="RU365077"/>
    </source>
</evidence>
<proteinExistence type="inferred from homology"/>
<dbReference type="FunFam" id="3.90.1150.210:FF:000003">
    <property type="entry name" value="F-actin-capping protein subunit alpha"/>
    <property type="match status" value="1"/>
</dbReference>
<dbReference type="Gene3D" id="3.30.1140.60">
    <property type="entry name" value="F-actin capping protein, alpha subunit"/>
    <property type="match status" value="1"/>
</dbReference>
<keyword evidence="2 4" id="KW-0117">Actin capping</keyword>
<evidence type="ECO:0000313" key="5">
    <source>
        <dbReference type="EMBL" id="CBY23032.1"/>
    </source>
</evidence>
<comment type="function">
    <text evidence="4">F-actin-capping proteins bind in a Ca(2+)-independent manner to the fast growing ends of actin filaments (barbed end) thereby blocking the exchange of subunits at these ends. Unlike other capping proteins (such as gelsolin and severin), these proteins do not sever actin filaments.</text>
</comment>
<reference evidence="5" key="1">
    <citation type="journal article" date="2010" name="Science">
        <title>Plasticity of animal genome architecture unmasked by rapid evolution of a pelagic tunicate.</title>
        <authorList>
            <person name="Denoeud F."/>
            <person name="Henriet S."/>
            <person name="Mungpakdee S."/>
            <person name="Aury J.M."/>
            <person name="Da Silva C."/>
            <person name="Brinkmann H."/>
            <person name="Mikhaleva J."/>
            <person name="Olsen L.C."/>
            <person name="Jubin C."/>
            <person name="Canestro C."/>
            <person name="Bouquet J.M."/>
            <person name="Danks G."/>
            <person name="Poulain J."/>
            <person name="Campsteijn C."/>
            <person name="Adamski M."/>
            <person name="Cross I."/>
            <person name="Yadetie F."/>
            <person name="Muffato M."/>
            <person name="Louis A."/>
            <person name="Butcher S."/>
            <person name="Tsagkogeorga G."/>
            <person name="Konrad A."/>
            <person name="Singh S."/>
            <person name="Jensen M.F."/>
            <person name="Cong E.H."/>
            <person name="Eikeseth-Otteraa H."/>
            <person name="Noel B."/>
            <person name="Anthouard V."/>
            <person name="Porcel B.M."/>
            <person name="Kachouri-Lafond R."/>
            <person name="Nishino A."/>
            <person name="Ugolini M."/>
            <person name="Chourrout P."/>
            <person name="Nishida H."/>
            <person name="Aasland R."/>
            <person name="Huzurbazar S."/>
            <person name="Westhof E."/>
            <person name="Delsuc F."/>
            <person name="Lehrach H."/>
            <person name="Reinhardt R."/>
            <person name="Weissenbach J."/>
            <person name="Roy S.W."/>
            <person name="Artiguenave F."/>
            <person name="Postlethwait J.H."/>
            <person name="Manak J.R."/>
            <person name="Thompson E.M."/>
            <person name="Jaillon O."/>
            <person name="Du Pasquier L."/>
            <person name="Boudinot P."/>
            <person name="Liberles D.A."/>
            <person name="Volff J.N."/>
            <person name="Philippe H."/>
            <person name="Lenhard B."/>
            <person name="Roest Crollius H."/>
            <person name="Wincker P."/>
            <person name="Chourrout D."/>
        </authorList>
    </citation>
    <scope>NUCLEOTIDE SEQUENCE [LARGE SCALE GENOMIC DNA]</scope>
</reference>
<comment type="similarity">
    <text evidence="1 4">Belongs to the F-actin-capping protein alpha subunit family.</text>
</comment>